<dbReference type="Gene3D" id="3.40.50.720">
    <property type="entry name" value="NAD(P)-binding Rossmann-like Domain"/>
    <property type="match status" value="1"/>
</dbReference>
<dbReference type="InterPro" id="IPR036291">
    <property type="entry name" value="NAD(P)-bd_dom_sf"/>
</dbReference>
<evidence type="ECO:0008006" key="6">
    <source>
        <dbReference type="Google" id="ProtNLM"/>
    </source>
</evidence>
<dbReference type="SUPFAM" id="SSF51735">
    <property type="entry name" value="NAD(P)-binding Rossmann-fold domains"/>
    <property type="match status" value="1"/>
</dbReference>
<organism evidence="4 5">
    <name type="scientific">Penicilliopsis zonata CBS 506.65</name>
    <dbReference type="NCBI Taxonomy" id="1073090"/>
    <lineage>
        <taxon>Eukaryota</taxon>
        <taxon>Fungi</taxon>
        <taxon>Dikarya</taxon>
        <taxon>Ascomycota</taxon>
        <taxon>Pezizomycotina</taxon>
        <taxon>Eurotiomycetes</taxon>
        <taxon>Eurotiomycetidae</taxon>
        <taxon>Eurotiales</taxon>
        <taxon>Aspergillaceae</taxon>
        <taxon>Penicilliopsis</taxon>
    </lineage>
</organism>
<dbReference type="InterPro" id="IPR057571">
    <property type="entry name" value="SDR_PhqE-like"/>
</dbReference>
<dbReference type="PANTHER" id="PTHR43477:SF1">
    <property type="entry name" value="DIHYDROANTICAPSIN 7-DEHYDROGENASE"/>
    <property type="match status" value="1"/>
</dbReference>
<dbReference type="PRINTS" id="PR00081">
    <property type="entry name" value="GDHRDH"/>
</dbReference>
<dbReference type="Proteomes" id="UP000184188">
    <property type="component" value="Unassembled WGS sequence"/>
</dbReference>
<dbReference type="InterPro" id="IPR051122">
    <property type="entry name" value="SDR_DHRS6-like"/>
</dbReference>
<evidence type="ECO:0000313" key="5">
    <source>
        <dbReference type="Proteomes" id="UP000184188"/>
    </source>
</evidence>
<dbReference type="EMBL" id="KV878348">
    <property type="protein sequence ID" value="OJJ44436.1"/>
    <property type="molecule type" value="Genomic_DNA"/>
</dbReference>
<dbReference type="InterPro" id="IPR002347">
    <property type="entry name" value="SDR_fam"/>
</dbReference>
<name>A0A1L9SBC3_9EURO</name>
<sequence>MAKLSNKRILVIGGTSGIGLAVAKASLETCAKVTIASSSPERVTSTVESLKAEFPHASITGHACDLSSETVEAEIESLFEKVGTVDHIVYTAGDKIAATPVEEITREKIIAAGQLRFIAPMLVTAKVASSMKRSDRSPYLSPGPDSSITLTTGTAWERPVPFWTITASYLGGVGSMARNLALELRPVRVNVVSPGLVDTELWDALLSEEQKGELFQEVKAKNPTGRVARPEDVAEAYLYLMRDVNITGRIISSDSGASLV</sequence>
<comment type="similarity">
    <text evidence="1">Belongs to the short-chain dehydrogenases/reductases (SDR) family.</text>
</comment>
<keyword evidence="3" id="KW-0560">Oxidoreductase</keyword>
<dbReference type="OrthoDB" id="294295at2759"/>
<protein>
    <recommendedName>
        <fullName evidence="6">Ketoreductase (KR) domain-containing protein</fullName>
    </recommendedName>
</protein>
<proteinExistence type="inferred from homology"/>
<dbReference type="RefSeq" id="XP_022578946.1">
    <property type="nucleotide sequence ID" value="XM_022729767.1"/>
</dbReference>
<evidence type="ECO:0000256" key="3">
    <source>
        <dbReference type="ARBA" id="ARBA00023002"/>
    </source>
</evidence>
<dbReference type="PANTHER" id="PTHR43477">
    <property type="entry name" value="DIHYDROANTICAPSIN 7-DEHYDROGENASE"/>
    <property type="match status" value="1"/>
</dbReference>
<evidence type="ECO:0000256" key="1">
    <source>
        <dbReference type="ARBA" id="ARBA00006484"/>
    </source>
</evidence>
<keyword evidence="2" id="KW-0521">NADP</keyword>
<evidence type="ECO:0000256" key="2">
    <source>
        <dbReference type="ARBA" id="ARBA00022857"/>
    </source>
</evidence>
<dbReference type="GeneID" id="34616231"/>
<dbReference type="Pfam" id="PF23441">
    <property type="entry name" value="SDR"/>
    <property type="match status" value="1"/>
</dbReference>
<evidence type="ECO:0000313" key="4">
    <source>
        <dbReference type="EMBL" id="OJJ44436.1"/>
    </source>
</evidence>
<reference evidence="5" key="1">
    <citation type="journal article" date="2017" name="Genome Biol.">
        <title>Comparative genomics reveals high biological diversity and specific adaptations in the industrially and medically important fungal genus Aspergillus.</title>
        <authorList>
            <person name="de Vries R.P."/>
            <person name="Riley R."/>
            <person name="Wiebenga A."/>
            <person name="Aguilar-Osorio G."/>
            <person name="Amillis S."/>
            <person name="Uchima C.A."/>
            <person name="Anderluh G."/>
            <person name="Asadollahi M."/>
            <person name="Askin M."/>
            <person name="Barry K."/>
            <person name="Battaglia E."/>
            <person name="Bayram O."/>
            <person name="Benocci T."/>
            <person name="Braus-Stromeyer S.A."/>
            <person name="Caldana C."/>
            <person name="Canovas D."/>
            <person name="Cerqueira G.C."/>
            <person name="Chen F."/>
            <person name="Chen W."/>
            <person name="Choi C."/>
            <person name="Clum A."/>
            <person name="Dos Santos R.A."/>
            <person name="Damasio A.R."/>
            <person name="Diallinas G."/>
            <person name="Emri T."/>
            <person name="Fekete E."/>
            <person name="Flipphi M."/>
            <person name="Freyberg S."/>
            <person name="Gallo A."/>
            <person name="Gournas C."/>
            <person name="Habgood R."/>
            <person name="Hainaut M."/>
            <person name="Harispe M.L."/>
            <person name="Henrissat B."/>
            <person name="Hilden K.S."/>
            <person name="Hope R."/>
            <person name="Hossain A."/>
            <person name="Karabika E."/>
            <person name="Karaffa L."/>
            <person name="Karanyi Z."/>
            <person name="Krasevec N."/>
            <person name="Kuo A."/>
            <person name="Kusch H."/>
            <person name="LaButti K."/>
            <person name="Lagendijk E.L."/>
            <person name="Lapidus A."/>
            <person name="Levasseur A."/>
            <person name="Lindquist E."/>
            <person name="Lipzen A."/>
            <person name="Logrieco A.F."/>
            <person name="MacCabe A."/>
            <person name="Maekelae M.R."/>
            <person name="Malavazi I."/>
            <person name="Melin P."/>
            <person name="Meyer V."/>
            <person name="Mielnichuk N."/>
            <person name="Miskei M."/>
            <person name="Molnar A.P."/>
            <person name="Mule G."/>
            <person name="Ngan C.Y."/>
            <person name="Orejas M."/>
            <person name="Orosz E."/>
            <person name="Ouedraogo J.P."/>
            <person name="Overkamp K.M."/>
            <person name="Park H.-S."/>
            <person name="Perrone G."/>
            <person name="Piumi F."/>
            <person name="Punt P.J."/>
            <person name="Ram A.F."/>
            <person name="Ramon A."/>
            <person name="Rauscher S."/>
            <person name="Record E."/>
            <person name="Riano-Pachon D.M."/>
            <person name="Robert V."/>
            <person name="Roehrig J."/>
            <person name="Ruller R."/>
            <person name="Salamov A."/>
            <person name="Salih N.S."/>
            <person name="Samson R.A."/>
            <person name="Sandor E."/>
            <person name="Sanguinetti M."/>
            <person name="Schuetze T."/>
            <person name="Sepcic K."/>
            <person name="Shelest E."/>
            <person name="Sherlock G."/>
            <person name="Sophianopoulou V."/>
            <person name="Squina F.M."/>
            <person name="Sun H."/>
            <person name="Susca A."/>
            <person name="Todd R.B."/>
            <person name="Tsang A."/>
            <person name="Unkles S.E."/>
            <person name="van de Wiele N."/>
            <person name="van Rossen-Uffink D."/>
            <person name="Oliveira J.V."/>
            <person name="Vesth T.C."/>
            <person name="Visser J."/>
            <person name="Yu J.-H."/>
            <person name="Zhou M."/>
            <person name="Andersen M.R."/>
            <person name="Archer D.B."/>
            <person name="Baker S.E."/>
            <person name="Benoit I."/>
            <person name="Brakhage A.A."/>
            <person name="Braus G.H."/>
            <person name="Fischer R."/>
            <person name="Frisvad J.C."/>
            <person name="Goldman G.H."/>
            <person name="Houbraken J."/>
            <person name="Oakley B."/>
            <person name="Pocsi I."/>
            <person name="Scazzocchio C."/>
            <person name="Seiboth B."/>
            <person name="vanKuyk P.A."/>
            <person name="Wortman J."/>
            <person name="Dyer P.S."/>
            <person name="Grigoriev I.V."/>
        </authorList>
    </citation>
    <scope>NUCLEOTIDE SEQUENCE [LARGE SCALE GENOMIC DNA]</scope>
    <source>
        <strain evidence="5">CBS 506.65</strain>
    </source>
</reference>
<dbReference type="AlphaFoldDB" id="A0A1L9SBC3"/>
<dbReference type="GO" id="GO:0016491">
    <property type="term" value="F:oxidoreductase activity"/>
    <property type="evidence" value="ECO:0007669"/>
    <property type="project" value="UniProtKB-KW"/>
</dbReference>
<dbReference type="STRING" id="1073090.A0A1L9SBC3"/>
<accession>A0A1L9SBC3</accession>
<gene>
    <name evidence="4" type="ORF">ASPZODRAFT_71603</name>
</gene>
<keyword evidence="5" id="KW-1185">Reference proteome</keyword>
<dbReference type="VEuPathDB" id="FungiDB:ASPZODRAFT_71603"/>